<keyword evidence="2" id="KW-0238">DNA-binding</keyword>
<dbReference type="InterPro" id="IPR050204">
    <property type="entry name" value="AraC_XylS_family_regulators"/>
</dbReference>
<proteinExistence type="predicted"/>
<feature type="domain" description="HTH araC/xylS-type" evidence="4">
    <location>
        <begin position="219"/>
        <end position="320"/>
    </location>
</feature>
<evidence type="ECO:0000256" key="3">
    <source>
        <dbReference type="ARBA" id="ARBA00023163"/>
    </source>
</evidence>
<dbReference type="InterPro" id="IPR018060">
    <property type="entry name" value="HTH_AraC"/>
</dbReference>
<sequence>MMHGPEAADAEGAVRRFYEPDDFSAALVGGSFEFMPMLGHRFGATLRLLRLGELVVQIGENRSHVCRGAMGGGMAALILPLHYGQENARMNGTEIVGSEAFLAPHGAEFFGQCPGPNTWAALAVPESQLEAWAELAPPPVRVRGEASVLALPSGPAAQLARVMATAARMAADLPDVLAAPGCAEGLALSLGEMVADALTSGVLVLPRPRAAREAQRIVAAADDFLRSALPRPVYREQLCAALAVSLRKLHDAFVATTGMSPQSYLKVRRLMLARRALRAAGDRPTQVKAVALSHGFWHFGHFARDYRALFGELPSQTVAVGAGA</sequence>
<dbReference type="AlphaFoldDB" id="A0A9X9WZ38"/>
<evidence type="ECO:0000259" key="4">
    <source>
        <dbReference type="PROSITE" id="PS01124"/>
    </source>
</evidence>
<dbReference type="Pfam" id="PF12833">
    <property type="entry name" value="HTH_18"/>
    <property type="match status" value="1"/>
</dbReference>
<keyword evidence="3" id="KW-0804">Transcription</keyword>
<reference evidence="5" key="1">
    <citation type="submission" date="2020-01" db="EMBL/GenBank/DDBJ databases">
        <authorList>
            <person name="Rat A."/>
        </authorList>
    </citation>
    <scope>NUCLEOTIDE SEQUENCE</scope>
    <source>
        <strain evidence="5">LMG 31231</strain>
    </source>
</reference>
<dbReference type="Proteomes" id="UP001138751">
    <property type="component" value="Unassembled WGS sequence"/>
</dbReference>
<evidence type="ECO:0000313" key="5">
    <source>
        <dbReference type="EMBL" id="MBR0672417.1"/>
    </source>
</evidence>
<dbReference type="EMBL" id="JAAEDM010000040">
    <property type="protein sequence ID" value="MBR0672417.1"/>
    <property type="molecule type" value="Genomic_DNA"/>
</dbReference>
<dbReference type="InterPro" id="IPR018062">
    <property type="entry name" value="HTH_AraC-typ_CS"/>
</dbReference>
<evidence type="ECO:0000256" key="2">
    <source>
        <dbReference type="ARBA" id="ARBA00023125"/>
    </source>
</evidence>
<dbReference type="Gene3D" id="1.10.10.60">
    <property type="entry name" value="Homeodomain-like"/>
    <property type="match status" value="1"/>
</dbReference>
<keyword evidence="1" id="KW-0805">Transcription regulation</keyword>
<accession>A0A9X9WZ38</accession>
<dbReference type="SMART" id="SM00342">
    <property type="entry name" value="HTH_ARAC"/>
    <property type="match status" value="1"/>
</dbReference>
<protein>
    <submittedName>
        <fullName evidence="5">AraC family transcriptional regulator</fullName>
    </submittedName>
</protein>
<dbReference type="PANTHER" id="PTHR46796">
    <property type="entry name" value="HTH-TYPE TRANSCRIPTIONAL ACTIVATOR RHAS-RELATED"/>
    <property type="match status" value="1"/>
</dbReference>
<organism evidence="5 6">
    <name type="scientific">Neoroseomonas soli</name>
    <dbReference type="NCBI Taxonomy" id="1081025"/>
    <lineage>
        <taxon>Bacteria</taxon>
        <taxon>Pseudomonadati</taxon>
        <taxon>Pseudomonadota</taxon>
        <taxon>Alphaproteobacteria</taxon>
        <taxon>Acetobacterales</taxon>
        <taxon>Acetobacteraceae</taxon>
        <taxon>Neoroseomonas</taxon>
    </lineage>
</organism>
<dbReference type="GO" id="GO:0043565">
    <property type="term" value="F:sequence-specific DNA binding"/>
    <property type="evidence" value="ECO:0007669"/>
    <property type="project" value="InterPro"/>
</dbReference>
<gene>
    <name evidence="5" type="ORF">GXW76_14640</name>
</gene>
<dbReference type="PANTHER" id="PTHR46796:SF12">
    <property type="entry name" value="HTH-TYPE DNA-BINDING TRANSCRIPTIONAL ACTIVATOR EUTR"/>
    <property type="match status" value="1"/>
</dbReference>
<reference evidence="5" key="2">
    <citation type="journal article" date="2021" name="Syst. Appl. Microbiol.">
        <title>Roseomonas hellenica sp. nov., isolated from roots of wild-growing Alkanna tinctoria.</title>
        <authorList>
            <person name="Rat A."/>
            <person name="Naranjo H.D."/>
            <person name="Lebbe L."/>
            <person name="Cnockaert M."/>
            <person name="Krigas N."/>
            <person name="Grigoriadou K."/>
            <person name="Maloupa E."/>
            <person name="Willems A."/>
        </authorList>
    </citation>
    <scope>NUCLEOTIDE SEQUENCE</scope>
    <source>
        <strain evidence="5">LMG 31231</strain>
    </source>
</reference>
<dbReference type="PROSITE" id="PS01124">
    <property type="entry name" value="HTH_ARAC_FAMILY_2"/>
    <property type="match status" value="1"/>
</dbReference>
<keyword evidence="6" id="KW-1185">Reference proteome</keyword>
<name>A0A9X9WZ38_9PROT</name>
<dbReference type="GO" id="GO:0003700">
    <property type="term" value="F:DNA-binding transcription factor activity"/>
    <property type="evidence" value="ECO:0007669"/>
    <property type="project" value="InterPro"/>
</dbReference>
<evidence type="ECO:0000256" key="1">
    <source>
        <dbReference type="ARBA" id="ARBA00023015"/>
    </source>
</evidence>
<dbReference type="RefSeq" id="WP_211862838.1">
    <property type="nucleotide sequence ID" value="NZ_JAAEDM010000040.1"/>
</dbReference>
<dbReference type="PROSITE" id="PS00041">
    <property type="entry name" value="HTH_ARAC_FAMILY_1"/>
    <property type="match status" value="1"/>
</dbReference>
<evidence type="ECO:0000313" key="6">
    <source>
        <dbReference type="Proteomes" id="UP001138751"/>
    </source>
</evidence>
<comment type="caution">
    <text evidence="5">The sequence shown here is derived from an EMBL/GenBank/DDBJ whole genome shotgun (WGS) entry which is preliminary data.</text>
</comment>